<dbReference type="InterPro" id="IPR049381">
    <property type="entry name" value="UbiD-like_C"/>
</dbReference>
<dbReference type="SUPFAM" id="SSF143968">
    <property type="entry name" value="UbiD C-terminal domain-like"/>
    <property type="match status" value="1"/>
</dbReference>
<gene>
    <name evidence="2" type="ORF">KDK_82970</name>
</gene>
<dbReference type="PANTHER" id="PTHR30108:SF17">
    <property type="entry name" value="FERULIC ACID DECARBOXYLASE 1"/>
    <property type="match status" value="1"/>
</dbReference>
<comment type="caution">
    <text evidence="2">The sequence shown here is derived from an EMBL/GenBank/DDBJ whole genome shotgun (WGS) entry which is preliminary data.</text>
</comment>
<dbReference type="EMBL" id="BIFS01000002">
    <property type="protein sequence ID" value="GCE24497.1"/>
    <property type="molecule type" value="Genomic_DNA"/>
</dbReference>
<evidence type="ECO:0000313" key="2">
    <source>
        <dbReference type="EMBL" id="GCE24497.1"/>
    </source>
</evidence>
<protein>
    <recommendedName>
        <fullName evidence="1">3-octaprenyl-4-hydroxybenzoate carboxy-lyase-like C-terminal domain-containing protein</fullName>
    </recommendedName>
</protein>
<evidence type="ECO:0000259" key="1">
    <source>
        <dbReference type="Pfam" id="PF20696"/>
    </source>
</evidence>
<proteinExistence type="predicted"/>
<dbReference type="GO" id="GO:0006744">
    <property type="term" value="P:ubiquinone biosynthetic process"/>
    <property type="evidence" value="ECO:0007669"/>
    <property type="project" value="TreeGrafter"/>
</dbReference>
<organism evidence="2 3">
    <name type="scientific">Dictyobacter kobayashii</name>
    <dbReference type="NCBI Taxonomy" id="2014872"/>
    <lineage>
        <taxon>Bacteria</taxon>
        <taxon>Bacillati</taxon>
        <taxon>Chloroflexota</taxon>
        <taxon>Ktedonobacteria</taxon>
        <taxon>Ktedonobacterales</taxon>
        <taxon>Dictyobacteraceae</taxon>
        <taxon>Dictyobacter</taxon>
    </lineage>
</organism>
<dbReference type="Gene3D" id="3.40.1670.10">
    <property type="entry name" value="UbiD C-terminal domain-like"/>
    <property type="match status" value="1"/>
</dbReference>
<accession>A0A402AZK7</accession>
<feature type="domain" description="3-octaprenyl-4-hydroxybenzoate carboxy-lyase-like C-terminal" evidence="1">
    <location>
        <begin position="2"/>
        <end position="57"/>
    </location>
</feature>
<sequence length="68" mass="7526">MIVVDDDIDPFDLKQVMWALSTRFTPSKDLVVVPTASIISLDSSSDPPGMSHKLILFCPYVIIQSALF</sequence>
<dbReference type="Pfam" id="PF20696">
    <property type="entry name" value="UbiD_C"/>
    <property type="match status" value="1"/>
</dbReference>
<dbReference type="InterPro" id="IPR002830">
    <property type="entry name" value="UbiD"/>
</dbReference>
<reference evidence="3" key="1">
    <citation type="submission" date="2018-12" db="EMBL/GenBank/DDBJ databases">
        <title>Tengunoibacter tsumagoiensis gen. nov., sp. nov., Dictyobacter kobayashii sp. nov., D. alpinus sp. nov., and D. joshuensis sp. nov. and description of Dictyobacteraceae fam. nov. within the order Ktedonobacterales isolated from Tengu-no-mugimeshi.</title>
        <authorList>
            <person name="Wang C.M."/>
            <person name="Zheng Y."/>
            <person name="Sakai Y."/>
            <person name="Toyoda A."/>
            <person name="Minakuchi Y."/>
            <person name="Abe K."/>
            <person name="Yokota A."/>
            <person name="Yabe S."/>
        </authorList>
    </citation>
    <scope>NUCLEOTIDE SEQUENCE [LARGE SCALE GENOMIC DNA]</scope>
    <source>
        <strain evidence="3">Uno11</strain>
    </source>
</reference>
<dbReference type="GO" id="GO:0005829">
    <property type="term" value="C:cytosol"/>
    <property type="evidence" value="ECO:0007669"/>
    <property type="project" value="TreeGrafter"/>
</dbReference>
<dbReference type="PANTHER" id="PTHR30108">
    <property type="entry name" value="3-OCTAPRENYL-4-HYDROXYBENZOATE CARBOXY-LYASE-RELATED"/>
    <property type="match status" value="1"/>
</dbReference>
<keyword evidence="3" id="KW-1185">Reference proteome</keyword>
<dbReference type="Proteomes" id="UP000287188">
    <property type="component" value="Unassembled WGS sequence"/>
</dbReference>
<evidence type="ECO:0000313" key="3">
    <source>
        <dbReference type="Proteomes" id="UP000287188"/>
    </source>
</evidence>
<dbReference type="AlphaFoldDB" id="A0A402AZK7"/>
<name>A0A402AZK7_9CHLR</name>
<dbReference type="GO" id="GO:0008694">
    <property type="term" value="F:4-hydroxy-3-polyprenylbenzoate decarboxylase activity"/>
    <property type="evidence" value="ECO:0007669"/>
    <property type="project" value="TreeGrafter"/>
</dbReference>